<dbReference type="PROSITE" id="PS00409">
    <property type="entry name" value="PROKAR_NTER_METHYL"/>
    <property type="match status" value="1"/>
</dbReference>
<comment type="caution">
    <text evidence="2">The sequence shown here is derived from an EMBL/GenBank/DDBJ whole genome shotgun (WGS) entry which is preliminary data.</text>
</comment>
<feature type="transmembrane region" description="Helical" evidence="1">
    <location>
        <begin position="18"/>
        <end position="40"/>
    </location>
</feature>
<evidence type="ECO:0000313" key="3">
    <source>
        <dbReference type="Proteomes" id="UP000176974"/>
    </source>
</evidence>
<reference evidence="2 3" key="1">
    <citation type="journal article" date="2016" name="Nat. Commun.">
        <title>Thousands of microbial genomes shed light on interconnected biogeochemical processes in an aquifer system.</title>
        <authorList>
            <person name="Anantharaman K."/>
            <person name="Brown C.T."/>
            <person name="Hug L.A."/>
            <person name="Sharon I."/>
            <person name="Castelle C.J."/>
            <person name="Probst A.J."/>
            <person name="Thomas B.C."/>
            <person name="Singh A."/>
            <person name="Wilkins M.J."/>
            <person name="Karaoz U."/>
            <person name="Brodie E.L."/>
            <person name="Williams K.H."/>
            <person name="Hubbard S.S."/>
            <person name="Banfield J.F."/>
        </authorList>
    </citation>
    <scope>NUCLEOTIDE SEQUENCE [LARGE SCALE GENOMIC DNA]</scope>
</reference>
<gene>
    <name evidence="2" type="ORF">A2815_00375</name>
</gene>
<keyword evidence="1" id="KW-0472">Membrane</keyword>
<dbReference type="InterPro" id="IPR012902">
    <property type="entry name" value="N_methyl_site"/>
</dbReference>
<proteinExistence type="predicted"/>
<dbReference type="NCBIfam" id="TIGR02532">
    <property type="entry name" value="IV_pilin_GFxxxE"/>
    <property type="match status" value="1"/>
</dbReference>
<keyword evidence="1" id="KW-1133">Transmembrane helix</keyword>
<dbReference type="Proteomes" id="UP000176974">
    <property type="component" value="Unassembled WGS sequence"/>
</dbReference>
<dbReference type="AlphaFoldDB" id="A0A1G2FDE6"/>
<dbReference type="SUPFAM" id="SSF54523">
    <property type="entry name" value="Pili subunits"/>
    <property type="match status" value="1"/>
</dbReference>
<protein>
    <recommendedName>
        <fullName evidence="4">Prepilin-type N-terminal cleavage/methylation domain-containing protein</fullName>
    </recommendedName>
</protein>
<name>A0A1G2FDE6_9BACT</name>
<dbReference type="InterPro" id="IPR045584">
    <property type="entry name" value="Pilin-like"/>
</dbReference>
<accession>A0A1G2FDE6</accession>
<dbReference type="Pfam" id="PF07963">
    <property type="entry name" value="N_methyl"/>
    <property type="match status" value="1"/>
</dbReference>
<evidence type="ECO:0008006" key="4">
    <source>
        <dbReference type="Google" id="ProtNLM"/>
    </source>
</evidence>
<dbReference type="EMBL" id="MHMY01000006">
    <property type="protein sequence ID" value="OGZ35837.1"/>
    <property type="molecule type" value="Genomic_DNA"/>
</dbReference>
<evidence type="ECO:0000256" key="1">
    <source>
        <dbReference type="SAM" id="Phobius"/>
    </source>
</evidence>
<sequence length="190" mass="20344">MSIAKIQDDSKGFTLLELMVAVAVFVFVVLIGTGAFLTVLNAQRKASSLRVAQDNIRFTMEYMTKEIRMGTLYTCGGTEGVLGPQDCDFGSGKNYLTFRNDDGAVVVYKLSGGSSGRLQKSVGGSTYYVSSSESDLTFKSLTFYVTGTGNGAADQEQPKVTITAEVEADAGKTKSTFNLQTTVSQRSLDS</sequence>
<evidence type="ECO:0000313" key="2">
    <source>
        <dbReference type="EMBL" id="OGZ35837.1"/>
    </source>
</evidence>
<organism evidence="2 3">
    <name type="scientific">Candidatus Portnoybacteria bacterium RIFCSPHIGHO2_01_FULL_40_12b</name>
    <dbReference type="NCBI Taxonomy" id="1801994"/>
    <lineage>
        <taxon>Bacteria</taxon>
        <taxon>Candidatus Portnoyibacteriota</taxon>
    </lineage>
</organism>
<keyword evidence="1" id="KW-0812">Transmembrane</keyword>